<keyword evidence="2" id="KW-1185">Reference proteome</keyword>
<evidence type="ECO:0000313" key="1">
    <source>
        <dbReference type="EMBL" id="KAH7920674.1"/>
    </source>
</evidence>
<gene>
    <name evidence="1" type="ORF">BV22DRAFT_785661</name>
</gene>
<dbReference type="Proteomes" id="UP000790709">
    <property type="component" value="Unassembled WGS sequence"/>
</dbReference>
<name>A0ACB8B5Z1_9AGAM</name>
<protein>
    <submittedName>
        <fullName evidence="1">Uncharacterized protein</fullName>
    </submittedName>
</protein>
<evidence type="ECO:0000313" key="2">
    <source>
        <dbReference type="Proteomes" id="UP000790709"/>
    </source>
</evidence>
<comment type="caution">
    <text evidence="1">The sequence shown here is derived from an EMBL/GenBank/DDBJ whole genome shotgun (WGS) entry which is preliminary data.</text>
</comment>
<dbReference type="EMBL" id="MU266565">
    <property type="protein sequence ID" value="KAH7920674.1"/>
    <property type="molecule type" value="Genomic_DNA"/>
</dbReference>
<organism evidence="1 2">
    <name type="scientific">Leucogyrophana mollusca</name>
    <dbReference type="NCBI Taxonomy" id="85980"/>
    <lineage>
        <taxon>Eukaryota</taxon>
        <taxon>Fungi</taxon>
        <taxon>Dikarya</taxon>
        <taxon>Basidiomycota</taxon>
        <taxon>Agaricomycotina</taxon>
        <taxon>Agaricomycetes</taxon>
        <taxon>Agaricomycetidae</taxon>
        <taxon>Boletales</taxon>
        <taxon>Boletales incertae sedis</taxon>
        <taxon>Leucogyrophana</taxon>
    </lineage>
</organism>
<proteinExistence type="predicted"/>
<sequence>MELKSSLPPLYHDLSQHDLDNSLAENAKIFTSDTDHESPLVSHPQTCRPSNHSSVFPSTAQIRVLCYSLHGVLLAIHIVLLGLWTHHVEHQVVMPIGPFSNSLSVGLTVALQAFFTMFQAALVVSTQQLALRRNLLRYQTLTATHDQSNAWTGFGAALMSLWSQTRLSAATFGVSSVALYLLSISVLHVSSSSLINVETFNATYPTTVATVLGMPSDMESIFTSDYDWYDATAVASMVGQLTELTTVGVTNATLYDTLSNTAGIGLASVTSTTLLATCRSLPNITVSGSEPNTYSDSTALYNITAAGGYSTITLTDADALLANALKYYGWIDGPSEQIGQLVFCITPPILDAQGNSGSTFSFQRQIISKDGEPVGNETVVVQAMGCSISYANETGTVDVRTNQLLQPSIPPAQPAIWETLQWPVVDEVDDITGFLSAGFNHAAFSLEQWAPMGTPLGYSNLLEYRLMSLLGLQTEGSVFNQSTVSSPPITLNEFQSALAEVTAAIVWTGARMNTTPAFLGQEFQLSTGETEVTMSAVKARLNINILPVVVGFGASTILFGLAILMIRGPDGDRGTDDPAVDSTGVLQVLWLASRHSVACEQVARVASPSNNKLRKAGMFKISFSRISSSTDQSPLRISRQNFVQMGSVNSRGDPSEHSPLTPNRLAPYDQSRGGRQATDMFLEMDELEHRRLLQMRPRCHRFFRGFATPRTDYLLPYTLFFSRSGVIGLNTRSVCR</sequence>
<accession>A0ACB8B5Z1</accession>
<reference evidence="1" key="1">
    <citation type="journal article" date="2021" name="New Phytol.">
        <title>Evolutionary innovations through gain and loss of genes in the ectomycorrhizal Boletales.</title>
        <authorList>
            <person name="Wu G."/>
            <person name="Miyauchi S."/>
            <person name="Morin E."/>
            <person name="Kuo A."/>
            <person name="Drula E."/>
            <person name="Varga T."/>
            <person name="Kohler A."/>
            <person name="Feng B."/>
            <person name="Cao Y."/>
            <person name="Lipzen A."/>
            <person name="Daum C."/>
            <person name="Hundley H."/>
            <person name="Pangilinan J."/>
            <person name="Johnson J."/>
            <person name="Barry K."/>
            <person name="LaButti K."/>
            <person name="Ng V."/>
            <person name="Ahrendt S."/>
            <person name="Min B."/>
            <person name="Choi I.G."/>
            <person name="Park H."/>
            <person name="Plett J.M."/>
            <person name="Magnuson J."/>
            <person name="Spatafora J.W."/>
            <person name="Nagy L.G."/>
            <person name="Henrissat B."/>
            <person name="Grigoriev I.V."/>
            <person name="Yang Z.L."/>
            <person name="Xu J."/>
            <person name="Martin F.M."/>
        </authorList>
    </citation>
    <scope>NUCLEOTIDE SEQUENCE</scope>
    <source>
        <strain evidence="1">KUC20120723A-06</strain>
    </source>
</reference>